<protein>
    <submittedName>
        <fullName evidence="1">Uncharacterized protein</fullName>
    </submittedName>
</protein>
<accession>A0ACB9XX30</accession>
<organism evidence="1 2">
    <name type="scientific">Chaenocephalus aceratus</name>
    <name type="common">Blackfin icefish</name>
    <name type="synonym">Chaenichthys aceratus</name>
    <dbReference type="NCBI Taxonomy" id="36190"/>
    <lineage>
        <taxon>Eukaryota</taxon>
        <taxon>Metazoa</taxon>
        <taxon>Chordata</taxon>
        <taxon>Craniata</taxon>
        <taxon>Vertebrata</taxon>
        <taxon>Euteleostomi</taxon>
        <taxon>Actinopterygii</taxon>
        <taxon>Neopterygii</taxon>
        <taxon>Teleostei</taxon>
        <taxon>Neoteleostei</taxon>
        <taxon>Acanthomorphata</taxon>
        <taxon>Eupercaria</taxon>
        <taxon>Perciformes</taxon>
        <taxon>Notothenioidei</taxon>
        <taxon>Channichthyidae</taxon>
        <taxon>Chaenocephalus</taxon>
    </lineage>
</organism>
<gene>
    <name evidence="1" type="ORF">KUCAC02_001149</name>
</gene>
<reference evidence="1" key="1">
    <citation type="submission" date="2022-05" db="EMBL/GenBank/DDBJ databases">
        <title>Chromosome-level genome of Chaenocephalus aceratus.</title>
        <authorList>
            <person name="Park H."/>
        </authorList>
    </citation>
    <scope>NUCLEOTIDE SEQUENCE</scope>
    <source>
        <strain evidence="1">KU_202001</strain>
    </source>
</reference>
<dbReference type="EMBL" id="CM043786">
    <property type="protein sequence ID" value="KAI4831613.1"/>
    <property type="molecule type" value="Genomic_DNA"/>
</dbReference>
<evidence type="ECO:0000313" key="1">
    <source>
        <dbReference type="EMBL" id="KAI4831613.1"/>
    </source>
</evidence>
<sequence>VAIVASTTAIGHDNICPDCSMVSAADVGEGAHSVLHGGQCPLSLHQQRRLHSSALMFAPGVMAPFHGPFPPHTCSQRVVRADFCDEAQSSYPQGAHYTSDRAEWHDAELSVQEKPAVSTLCMIDEERRDQVFPLFRTHFC</sequence>
<feature type="non-terminal residue" evidence="1">
    <location>
        <position position="140"/>
    </location>
</feature>
<name>A0ACB9XX30_CHAAC</name>
<feature type="non-terminal residue" evidence="1">
    <location>
        <position position="1"/>
    </location>
</feature>
<dbReference type="Proteomes" id="UP001057452">
    <property type="component" value="Chromosome 2"/>
</dbReference>
<keyword evidence="2" id="KW-1185">Reference proteome</keyword>
<proteinExistence type="predicted"/>
<evidence type="ECO:0000313" key="2">
    <source>
        <dbReference type="Proteomes" id="UP001057452"/>
    </source>
</evidence>
<comment type="caution">
    <text evidence="1">The sequence shown here is derived from an EMBL/GenBank/DDBJ whole genome shotgun (WGS) entry which is preliminary data.</text>
</comment>